<dbReference type="InterPro" id="IPR016170">
    <property type="entry name" value="Cytok_DH_C_sf"/>
</dbReference>
<dbReference type="AlphaFoldDB" id="A0A2H5EWU7"/>
<dbReference type="Gene3D" id="3.30.43.10">
    <property type="entry name" value="Uridine Diphospho-n-acetylenolpyruvylglucosamine Reductase, domain 2"/>
    <property type="match status" value="1"/>
</dbReference>
<dbReference type="SUPFAM" id="SSF55103">
    <property type="entry name" value="FAD-linked oxidases, C-terminal domain"/>
    <property type="match status" value="1"/>
</dbReference>
<dbReference type="InterPro" id="IPR015213">
    <property type="entry name" value="Cholesterol_OX_subst-bd"/>
</dbReference>
<dbReference type="GO" id="GO:0071949">
    <property type="term" value="F:FAD binding"/>
    <property type="evidence" value="ECO:0007669"/>
    <property type="project" value="InterPro"/>
</dbReference>
<dbReference type="InterPro" id="IPR010031">
    <property type="entry name" value="FAD_lactone_oxidase-like"/>
</dbReference>
<dbReference type="Gene3D" id="3.30.465.10">
    <property type="match status" value="1"/>
</dbReference>
<dbReference type="InterPro" id="IPR006094">
    <property type="entry name" value="Oxid_FAD_bind_N"/>
</dbReference>
<dbReference type="PANTHER" id="PTHR43762:SF1">
    <property type="entry name" value="D-ARABINONO-1,4-LACTONE OXIDASE"/>
    <property type="match status" value="1"/>
</dbReference>
<evidence type="ECO:0000256" key="2">
    <source>
        <dbReference type="ARBA" id="ARBA00022827"/>
    </source>
</evidence>
<evidence type="ECO:0000256" key="1">
    <source>
        <dbReference type="ARBA" id="ARBA00022630"/>
    </source>
</evidence>
<dbReference type="Gene3D" id="1.10.45.10">
    <property type="entry name" value="Vanillyl-alcohol Oxidase, Chain A, domain 4"/>
    <property type="match status" value="1"/>
</dbReference>
<evidence type="ECO:0000259" key="3">
    <source>
        <dbReference type="PROSITE" id="PS51387"/>
    </source>
</evidence>
<dbReference type="KEGG" id="pzh:CX676_06120"/>
<dbReference type="GO" id="GO:0016899">
    <property type="term" value="F:oxidoreductase activity, acting on the CH-OH group of donors, oxygen as acceptor"/>
    <property type="evidence" value="ECO:0007669"/>
    <property type="project" value="InterPro"/>
</dbReference>
<evidence type="ECO:0000313" key="4">
    <source>
        <dbReference type="EMBL" id="AUH63786.1"/>
    </source>
</evidence>
<dbReference type="PROSITE" id="PS51387">
    <property type="entry name" value="FAD_PCMH"/>
    <property type="match status" value="1"/>
</dbReference>
<dbReference type="InterPro" id="IPR036318">
    <property type="entry name" value="FAD-bd_PCMH-like_sf"/>
</dbReference>
<dbReference type="OrthoDB" id="1489106at2"/>
<evidence type="ECO:0000313" key="5">
    <source>
        <dbReference type="Proteomes" id="UP000234530"/>
    </source>
</evidence>
<dbReference type="Gene3D" id="3.40.462.10">
    <property type="entry name" value="FAD-linked oxidases, C-terminal domain"/>
    <property type="match status" value="1"/>
</dbReference>
<keyword evidence="2" id="KW-0274">FAD</keyword>
<dbReference type="EMBL" id="CP025430">
    <property type="protein sequence ID" value="AUH63786.1"/>
    <property type="molecule type" value="Genomic_DNA"/>
</dbReference>
<dbReference type="InterPro" id="IPR016167">
    <property type="entry name" value="FAD-bd_PCMH_sub1"/>
</dbReference>
<proteinExistence type="predicted"/>
<feature type="domain" description="FAD-binding PCMH-type" evidence="3">
    <location>
        <begin position="44"/>
        <end position="246"/>
    </location>
</feature>
<dbReference type="Pfam" id="PF09129">
    <property type="entry name" value="Chol_subst-bind"/>
    <property type="match status" value="1"/>
</dbReference>
<keyword evidence="1" id="KW-0285">Flavoprotein</keyword>
<sequence>MSPCRQIDRPPATRIIVVATTSAPAGFPANIPVSLQTYENWAQMISVPNVWTCIPATEADVVAVCNWAAQAKFTVRARGVAHGWSPLTVTEGETTDNVMLVDLRTNLNKVLSISPASAGSPAQVTVQTGCTMLDLMTALETSRVGPDPDVGFSFAHIPAPGNLTVGGVLAINGHGTGVRTPPRDDMNLPYGSLSNQILGFTAIVTRPVTGTYAARRFSRGDPDAKAFLTHCGRALLTEVTLQVTDNYMLRCQSFMNIPATTLFAQPVGGKDPARSVGDFLQQSGRIEVIWFPAFDPAQPSFPWFKVWTVSPKKPTYAKIATGPYNYPFSDDLPSFITALLRQMVTSAPEITPTFCSTVAQYTAGQLTSVADLWGKSKNTLLYVKDETLRVTANGYAVLMKRDQVQQAIADATTKFTDMLLSYQKNGLWPINSPLEIRVTGLDDTAHLGLPPGQVAESPVISSLGTDPIVQQNGWDVACWFDVLTIIPEGDPQQAYQFYTELETWFYAHFDTGFRANVEWSKGWAYSVPGGAWTDAAVIQSIRDTCTTGRPADATWAWQVATLQSYDAANLFTNPFLDQLFTTGSS</sequence>
<dbReference type="Proteomes" id="UP000234530">
    <property type="component" value="Chromosome"/>
</dbReference>
<organism evidence="4 5">
    <name type="scientific">Paracoccus zhejiangensis</name>
    <dbReference type="NCBI Taxonomy" id="1077935"/>
    <lineage>
        <taxon>Bacteria</taxon>
        <taxon>Pseudomonadati</taxon>
        <taxon>Pseudomonadota</taxon>
        <taxon>Alphaproteobacteria</taxon>
        <taxon>Rhodobacterales</taxon>
        <taxon>Paracoccaceae</taxon>
        <taxon>Paracoccus</taxon>
    </lineage>
</organism>
<name>A0A2H5EWU7_9RHOB</name>
<gene>
    <name evidence="4" type="ORF">CX676_06120</name>
</gene>
<accession>A0A2H5EWU7</accession>
<dbReference type="InterPro" id="IPR016169">
    <property type="entry name" value="FAD-bd_PCMH_sub2"/>
</dbReference>
<dbReference type="InterPro" id="IPR016166">
    <property type="entry name" value="FAD-bd_PCMH"/>
</dbReference>
<reference evidence="4 5" key="1">
    <citation type="journal article" date="2013" name="Antonie Van Leeuwenhoek">
        <title>Paracoccus zhejiangensis sp. nov., isolated from activated sludge in wastewater-treatment system.</title>
        <authorList>
            <person name="Wu Z.G."/>
            <person name="Zhang D.F."/>
            <person name="Liu Y.L."/>
            <person name="Wang F."/>
            <person name="Jiang X."/>
            <person name="Li C."/>
            <person name="Li S.P."/>
            <person name="Hong Q."/>
            <person name="Li W.J."/>
        </authorList>
    </citation>
    <scope>NUCLEOTIDE SEQUENCE [LARGE SCALE GENOMIC DNA]</scope>
    <source>
        <strain evidence="4 5">J6</strain>
    </source>
</reference>
<dbReference type="SUPFAM" id="SSF56176">
    <property type="entry name" value="FAD-binding/transporter-associated domain-like"/>
    <property type="match status" value="1"/>
</dbReference>
<dbReference type="InterPro" id="IPR016171">
    <property type="entry name" value="Vanillyl_alc_oxidase_C-sub2"/>
</dbReference>
<protein>
    <submittedName>
        <fullName evidence="4">FAD-linked oxidase</fullName>
    </submittedName>
</protein>
<dbReference type="InterPro" id="IPR016164">
    <property type="entry name" value="FAD-linked_Oxase-like_C"/>
</dbReference>
<dbReference type="PANTHER" id="PTHR43762">
    <property type="entry name" value="L-GULONOLACTONE OXIDASE"/>
    <property type="match status" value="1"/>
</dbReference>
<dbReference type="Pfam" id="PF01565">
    <property type="entry name" value="FAD_binding_4"/>
    <property type="match status" value="1"/>
</dbReference>
<keyword evidence="5" id="KW-1185">Reference proteome</keyword>